<reference evidence="1 2" key="1">
    <citation type="journal article" date="2017" name="Antonie Van Leeuwenhoek">
        <title>Rhizobium rhizosphaerae sp. nov., a novel species isolated from rice rhizosphere.</title>
        <authorList>
            <person name="Zhao J.J."/>
            <person name="Zhang J."/>
            <person name="Zhang R.J."/>
            <person name="Zhang C.W."/>
            <person name="Yin H.Q."/>
            <person name="Zhang X.X."/>
        </authorList>
    </citation>
    <scope>NUCLEOTIDE SEQUENCE [LARGE SCALE GENOMIC DNA]</scope>
    <source>
        <strain evidence="1 2">RD15</strain>
    </source>
</reference>
<keyword evidence="2" id="KW-1185">Reference proteome</keyword>
<dbReference type="RefSeq" id="WP_081177230.1">
    <property type="nucleotide sequence ID" value="NZ_MSPX01000019.1"/>
</dbReference>
<proteinExistence type="predicted"/>
<evidence type="ECO:0000313" key="2">
    <source>
        <dbReference type="Proteomes" id="UP000192652"/>
    </source>
</evidence>
<dbReference type="Proteomes" id="UP000192652">
    <property type="component" value="Unassembled WGS sequence"/>
</dbReference>
<sequence length="336" mass="36273">MVTKATRFQSRRTSTAGKVFTDAELLEGELGLNMADRKLYSKDASGNVFLVAGAGRNPGDFLQFENFDGAGLQGVAIKDGGRLWFKRDNDAVTDFANVWITRDIKATTPGLGVAGVSSSLRVDLNVKKALDSYEWGIVCNLVYDTGNQPPRDGQHVAVYPRVEKRSPGNLWAICGEMRDKTPSPTGASVAQELSLGATGDDPFNQRIGLHLSMGSALDTDGTNIWSDGICISAPIARVQSKRHIRLQGAAKVGIDFTELDTIYSDKAIKLRTNHLIEWFDDFNSATSRGAIRWSSVANTIQLGGVPVAVGAASPATHRMTLNISGFNYYIDMTAAP</sequence>
<dbReference type="EMBL" id="MSPX01000019">
    <property type="protein sequence ID" value="OQP84611.1"/>
    <property type="molecule type" value="Genomic_DNA"/>
</dbReference>
<comment type="caution">
    <text evidence="1">The sequence shown here is derived from an EMBL/GenBank/DDBJ whole genome shotgun (WGS) entry which is preliminary data.</text>
</comment>
<name>A0ABX3PA28_9HYPH</name>
<protein>
    <submittedName>
        <fullName evidence="1">Uncharacterized protein</fullName>
    </submittedName>
</protein>
<organism evidence="1 2">
    <name type="scientific">Xaviernesmea rhizosphaerae</name>
    <dbReference type="NCBI Taxonomy" id="1672749"/>
    <lineage>
        <taxon>Bacteria</taxon>
        <taxon>Pseudomonadati</taxon>
        <taxon>Pseudomonadota</taxon>
        <taxon>Alphaproteobacteria</taxon>
        <taxon>Hyphomicrobiales</taxon>
        <taxon>Rhizobiaceae</taxon>
        <taxon>Rhizobium/Agrobacterium group</taxon>
        <taxon>Xaviernesmea</taxon>
    </lineage>
</organism>
<evidence type="ECO:0000313" key="1">
    <source>
        <dbReference type="EMBL" id="OQP84611.1"/>
    </source>
</evidence>
<accession>A0ABX3PA28</accession>
<gene>
    <name evidence="1" type="ORF">BTR14_18445</name>
</gene>